<keyword evidence="3" id="KW-1185">Reference proteome</keyword>
<keyword evidence="1" id="KW-0378">Hydrolase</keyword>
<evidence type="ECO:0000313" key="6">
    <source>
        <dbReference type="RefSeq" id="XP_031400834.1"/>
    </source>
</evidence>
<dbReference type="GO" id="GO:0080031">
    <property type="term" value="F:methyl salicylate esterase activity"/>
    <property type="evidence" value="ECO:0007669"/>
    <property type="project" value="TreeGrafter"/>
</dbReference>
<sequence>MEVAEEQKLQKHQKHFVLVHGACHGAWAWFKLKPRLESAGLRVTVLDLAASGTDPRSIHEVYTFKEYTQPLLDFLQAAVPPAESVVLVGHSLGGLSLALAADMFADKVSVAVFLTAFVPDTIHRPSYVLDQYVATAPKERWLDTQFRPYQNGEKQGTSMFFGPMFLSSKLYQLSSVEDLELSKILARPGSLFMDDLSRQQKFSEEGYGSVTRVYIMCGEDKAIPVDFQRWMIQNSGIENVLEIGGADHMPLFSKPQELCECLLEIANRYA</sequence>
<organism evidence="3 4">
    <name type="scientific">Punica granatum</name>
    <name type="common">Pomegranate</name>
    <dbReference type="NCBI Taxonomy" id="22663"/>
    <lineage>
        <taxon>Eukaryota</taxon>
        <taxon>Viridiplantae</taxon>
        <taxon>Streptophyta</taxon>
        <taxon>Embryophyta</taxon>
        <taxon>Tracheophyta</taxon>
        <taxon>Spermatophyta</taxon>
        <taxon>Magnoliopsida</taxon>
        <taxon>eudicotyledons</taxon>
        <taxon>Gunneridae</taxon>
        <taxon>Pentapetalae</taxon>
        <taxon>rosids</taxon>
        <taxon>malvids</taxon>
        <taxon>Myrtales</taxon>
        <taxon>Lythraceae</taxon>
        <taxon>Punica</taxon>
    </lineage>
</organism>
<dbReference type="SUPFAM" id="SSF53474">
    <property type="entry name" value="alpha/beta-Hydrolases"/>
    <property type="match status" value="1"/>
</dbReference>
<accession>A0A6P8DTQ7</accession>
<dbReference type="Pfam" id="PF12697">
    <property type="entry name" value="Abhydrolase_6"/>
    <property type="match status" value="1"/>
</dbReference>
<reference evidence="4 5" key="2">
    <citation type="submission" date="2025-04" db="UniProtKB">
        <authorList>
            <consortium name="RefSeq"/>
        </authorList>
    </citation>
    <scope>IDENTIFICATION</scope>
    <source>
        <tissue evidence="4 5">Leaf</tissue>
    </source>
</reference>
<dbReference type="RefSeq" id="XP_031400834.1">
    <property type="nucleotide sequence ID" value="XM_031544974.1"/>
</dbReference>
<evidence type="ECO:0000313" key="5">
    <source>
        <dbReference type="RefSeq" id="XP_031400833.1"/>
    </source>
</evidence>
<dbReference type="GO" id="GO:0080030">
    <property type="term" value="F:methyl indole-3-acetate esterase activity"/>
    <property type="evidence" value="ECO:0007669"/>
    <property type="project" value="TreeGrafter"/>
</dbReference>
<protein>
    <submittedName>
        <fullName evidence="4">Salicylic acid-binding protein 2-like isoform X1</fullName>
    </submittedName>
    <submittedName>
        <fullName evidence="5 6">Salicylic acid-binding protein 2-like isoform X2</fullName>
    </submittedName>
</protein>
<proteinExistence type="predicted"/>
<name>A0A6P8DTQ7_PUNGR</name>
<dbReference type="PANTHER" id="PTHR10992">
    <property type="entry name" value="METHYLESTERASE FAMILY MEMBER"/>
    <property type="match status" value="1"/>
</dbReference>
<dbReference type="Proteomes" id="UP000515151">
    <property type="component" value="Chromosome 6"/>
</dbReference>
<dbReference type="GO" id="GO:0009696">
    <property type="term" value="P:salicylic acid metabolic process"/>
    <property type="evidence" value="ECO:0007669"/>
    <property type="project" value="TreeGrafter"/>
</dbReference>
<dbReference type="InterPro" id="IPR045889">
    <property type="entry name" value="MES/HNL"/>
</dbReference>
<dbReference type="PANTHER" id="PTHR10992:SF1083">
    <property type="entry name" value="METHYLESTERASE 1"/>
    <property type="match status" value="1"/>
</dbReference>
<dbReference type="InterPro" id="IPR000073">
    <property type="entry name" value="AB_hydrolase_1"/>
</dbReference>
<dbReference type="RefSeq" id="XP_031400832.1">
    <property type="nucleotide sequence ID" value="XM_031544972.1"/>
</dbReference>
<reference evidence="3" key="1">
    <citation type="journal article" date="2020" name="Plant Biotechnol. J.">
        <title>The pomegranate (Punica granatum L.) draft genome dissects genetic divergence between soft- and hard-seeded cultivars.</title>
        <authorList>
            <person name="Luo X."/>
            <person name="Li H."/>
            <person name="Wu Z."/>
            <person name="Yao W."/>
            <person name="Zhao P."/>
            <person name="Cao D."/>
            <person name="Yu H."/>
            <person name="Li K."/>
            <person name="Poudel K."/>
            <person name="Zhao D."/>
            <person name="Zhang F."/>
            <person name="Xia X."/>
            <person name="Chen L."/>
            <person name="Wang Q."/>
            <person name="Jing D."/>
            <person name="Cao S."/>
        </authorList>
    </citation>
    <scope>NUCLEOTIDE SEQUENCE [LARGE SCALE GENOMIC DNA]</scope>
</reference>
<dbReference type="AlphaFoldDB" id="A0A6P8DTQ7"/>
<gene>
    <name evidence="4 5 6" type="primary">LOC116210865</name>
</gene>
<dbReference type="GO" id="GO:0080032">
    <property type="term" value="F:methyl jasmonate esterase activity"/>
    <property type="evidence" value="ECO:0007669"/>
    <property type="project" value="TreeGrafter"/>
</dbReference>
<evidence type="ECO:0000259" key="2">
    <source>
        <dbReference type="Pfam" id="PF12697"/>
    </source>
</evidence>
<dbReference type="InterPro" id="IPR029058">
    <property type="entry name" value="AB_hydrolase_fold"/>
</dbReference>
<evidence type="ECO:0000313" key="3">
    <source>
        <dbReference type="Proteomes" id="UP000515151"/>
    </source>
</evidence>
<dbReference type="FunFam" id="3.40.50.1820:FF:000051">
    <property type="entry name" value="(S)-hydroxynitrile lyase"/>
    <property type="match status" value="1"/>
</dbReference>
<dbReference type="Gene3D" id="3.40.50.1820">
    <property type="entry name" value="alpha/beta hydrolase"/>
    <property type="match status" value="1"/>
</dbReference>
<dbReference type="GeneID" id="116210865"/>
<evidence type="ECO:0000256" key="1">
    <source>
        <dbReference type="ARBA" id="ARBA00022801"/>
    </source>
</evidence>
<dbReference type="OrthoDB" id="408373at2759"/>
<dbReference type="RefSeq" id="XP_031400833.1">
    <property type="nucleotide sequence ID" value="XM_031544973.1"/>
</dbReference>
<evidence type="ECO:0000313" key="4">
    <source>
        <dbReference type="RefSeq" id="XP_031400832.1"/>
    </source>
</evidence>
<feature type="domain" description="AB hydrolase-1" evidence="2">
    <location>
        <begin position="16"/>
        <end position="259"/>
    </location>
</feature>
<dbReference type="GO" id="GO:0009694">
    <property type="term" value="P:jasmonic acid metabolic process"/>
    <property type="evidence" value="ECO:0007669"/>
    <property type="project" value="TreeGrafter"/>
</dbReference>